<keyword evidence="3" id="KW-1185">Reference proteome</keyword>
<dbReference type="InterPro" id="IPR000792">
    <property type="entry name" value="Tscrpt_reg_LuxR_C"/>
</dbReference>
<evidence type="ECO:0000313" key="2">
    <source>
        <dbReference type="EMBL" id="SEM59962.1"/>
    </source>
</evidence>
<accession>A0A1H7ZN09</accession>
<feature type="domain" description="HTH luxR-type" evidence="1">
    <location>
        <begin position="265"/>
        <end position="322"/>
    </location>
</feature>
<dbReference type="AlphaFoldDB" id="A0A1H7ZN09"/>
<reference evidence="3" key="1">
    <citation type="submission" date="2016-10" db="EMBL/GenBank/DDBJ databases">
        <authorList>
            <person name="Varghese N."/>
        </authorList>
    </citation>
    <scope>NUCLEOTIDE SEQUENCE [LARGE SCALE GENOMIC DNA]</scope>
    <source>
        <strain evidence="3">DSM 45096 / BCRC 16803 / CGMCC 4.1857 / CIP 109030 / JCM 12277 / KCTC 19219 / NBRC 100920 / 33214</strain>
    </source>
</reference>
<dbReference type="PANTHER" id="PTHR34293">
    <property type="entry name" value="HTH-TYPE TRANSCRIPTIONAL REGULATOR TRMBL2"/>
    <property type="match status" value="1"/>
</dbReference>
<evidence type="ECO:0000313" key="3">
    <source>
        <dbReference type="Proteomes" id="UP000183015"/>
    </source>
</evidence>
<name>A0A1H7ZN09_STRJI</name>
<dbReference type="InterPro" id="IPR016032">
    <property type="entry name" value="Sig_transdc_resp-reg_C-effctor"/>
</dbReference>
<organism evidence="2 3">
    <name type="scientific">Streptacidiphilus jiangxiensis</name>
    <dbReference type="NCBI Taxonomy" id="235985"/>
    <lineage>
        <taxon>Bacteria</taxon>
        <taxon>Bacillati</taxon>
        <taxon>Actinomycetota</taxon>
        <taxon>Actinomycetes</taxon>
        <taxon>Kitasatosporales</taxon>
        <taxon>Streptomycetaceae</taxon>
        <taxon>Streptacidiphilus</taxon>
    </lineage>
</organism>
<dbReference type="InterPro" id="IPR051797">
    <property type="entry name" value="TrmB-like"/>
</dbReference>
<dbReference type="Proteomes" id="UP000183015">
    <property type="component" value="Unassembled WGS sequence"/>
</dbReference>
<dbReference type="Pfam" id="PF00196">
    <property type="entry name" value="GerE"/>
    <property type="match status" value="1"/>
</dbReference>
<dbReference type="Gene3D" id="1.10.10.10">
    <property type="entry name" value="Winged helix-like DNA-binding domain superfamily/Winged helix DNA-binding domain"/>
    <property type="match status" value="1"/>
</dbReference>
<sequence length="332" mass="36079">MKPEQTCTNRDSCSHISGSCPEALACYERALAGEGVPTREVPGCLMRLGLIVPRDDAPGFSQAVPPAVGGWSALRPLEEQLSAIERQHARTKAALSLFEGVYSAFHARNPVHIGVLSGKAVIDKALDAAAQACRTELLTAQPGGGRPSEVLEEAVAREQAFAERGVRRRTLYQHTVRSHRPTLAYVERITASGAEVRTLPEIFERLIVIDRELAFIPMSEDRISAALEIRHPALVRYLVLMFDHAWDRAAPLEGSDGTATPQEAVEIVSDIQRSILGRVVAGETDEAIARRLGMSRRSVVEHVRKVSVQLGSNSRAQLGYLLATSGLLEDPA</sequence>
<dbReference type="RefSeq" id="WP_236656616.1">
    <property type="nucleotide sequence ID" value="NZ_BBPN01000050.1"/>
</dbReference>
<dbReference type="GO" id="GO:0006355">
    <property type="term" value="P:regulation of DNA-templated transcription"/>
    <property type="evidence" value="ECO:0007669"/>
    <property type="project" value="InterPro"/>
</dbReference>
<protein>
    <submittedName>
        <fullName evidence="2">Regulatory protein, luxR family</fullName>
    </submittedName>
</protein>
<dbReference type="STRING" id="235985.SAMN05414137_13653"/>
<dbReference type="SMART" id="SM00421">
    <property type="entry name" value="HTH_LUXR"/>
    <property type="match status" value="1"/>
</dbReference>
<proteinExistence type="predicted"/>
<dbReference type="GO" id="GO:0003677">
    <property type="term" value="F:DNA binding"/>
    <property type="evidence" value="ECO:0007669"/>
    <property type="project" value="InterPro"/>
</dbReference>
<dbReference type="PANTHER" id="PTHR34293:SF1">
    <property type="entry name" value="HTH-TYPE TRANSCRIPTIONAL REGULATOR TRMBL2"/>
    <property type="match status" value="1"/>
</dbReference>
<gene>
    <name evidence="2" type="ORF">SAMN05414137_13653</name>
</gene>
<dbReference type="InterPro" id="IPR036388">
    <property type="entry name" value="WH-like_DNA-bd_sf"/>
</dbReference>
<dbReference type="eggNOG" id="COG2197">
    <property type="taxonomic scope" value="Bacteria"/>
</dbReference>
<dbReference type="EMBL" id="FOAZ01000036">
    <property type="protein sequence ID" value="SEM59962.1"/>
    <property type="molecule type" value="Genomic_DNA"/>
</dbReference>
<evidence type="ECO:0000259" key="1">
    <source>
        <dbReference type="SMART" id="SM00421"/>
    </source>
</evidence>
<dbReference type="SUPFAM" id="SSF46894">
    <property type="entry name" value="C-terminal effector domain of the bipartite response regulators"/>
    <property type="match status" value="1"/>
</dbReference>